<dbReference type="KEGG" id="pif:PITG_13858"/>
<reference evidence="2" key="1">
    <citation type="journal article" date="2009" name="Nature">
        <title>Genome sequence and analysis of the Irish potato famine pathogen Phytophthora infestans.</title>
        <authorList>
            <consortium name="The Broad Institute Genome Sequencing Platform"/>
            <person name="Haas B.J."/>
            <person name="Kamoun S."/>
            <person name="Zody M.C."/>
            <person name="Jiang R.H."/>
            <person name="Handsaker R.E."/>
            <person name="Cano L.M."/>
            <person name="Grabherr M."/>
            <person name="Kodira C.D."/>
            <person name="Raffaele S."/>
            <person name="Torto-Alalibo T."/>
            <person name="Bozkurt T.O."/>
            <person name="Ah-Fong A.M."/>
            <person name="Alvarado L."/>
            <person name="Anderson V.L."/>
            <person name="Armstrong M.R."/>
            <person name="Avrova A."/>
            <person name="Baxter L."/>
            <person name="Beynon J."/>
            <person name="Boevink P.C."/>
            <person name="Bollmann S.R."/>
            <person name="Bos J.I."/>
            <person name="Bulone V."/>
            <person name="Cai G."/>
            <person name="Cakir C."/>
            <person name="Carrington J.C."/>
            <person name="Chawner M."/>
            <person name="Conti L."/>
            <person name="Costanzo S."/>
            <person name="Ewan R."/>
            <person name="Fahlgren N."/>
            <person name="Fischbach M.A."/>
            <person name="Fugelstad J."/>
            <person name="Gilroy E.M."/>
            <person name="Gnerre S."/>
            <person name="Green P.J."/>
            <person name="Grenville-Briggs L.J."/>
            <person name="Griffith J."/>
            <person name="Grunwald N.J."/>
            <person name="Horn K."/>
            <person name="Horner N.R."/>
            <person name="Hu C.H."/>
            <person name="Huitema E."/>
            <person name="Jeong D.H."/>
            <person name="Jones A.M."/>
            <person name="Jones J.D."/>
            <person name="Jones R.W."/>
            <person name="Karlsson E.K."/>
            <person name="Kunjeti S.G."/>
            <person name="Lamour K."/>
            <person name="Liu Z."/>
            <person name="Ma L."/>
            <person name="Maclean D."/>
            <person name="Chibucos M.C."/>
            <person name="McDonald H."/>
            <person name="McWalters J."/>
            <person name="Meijer H.J."/>
            <person name="Morgan W."/>
            <person name="Morris P.F."/>
            <person name="Munro C.A."/>
            <person name="O'Neill K."/>
            <person name="Ospina-Giraldo M."/>
            <person name="Pinzon A."/>
            <person name="Pritchard L."/>
            <person name="Ramsahoye B."/>
            <person name="Ren Q."/>
            <person name="Restrepo S."/>
            <person name="Roy S."/>
            <person name="Sadanandom A."/>
            <person name="Savidor A."/>
            <person name="Schornack S."/>
            <person name="Schwartz D.C."/>
            <person name="Schumann U.D."/>
            <person name="Schwessinger B."/>
            <person name="Seyer L."/>
            <person name="Sharpe T."/>
            <person name="Silvar C."/>
            <person name="Song J."/>
            <person name="Studholme D.J."/>
            <person name="Sykes S."/>
            <person name="Thines M."/>
            <person name="van de Vondervoort P.J."/>
            <person name="Phuntumart V."/>
            <person name="Wawra S."/>
            <person name="Weide R."/>
            <person name="Win J."/>
            <person name="Young C."/>
            <person name="Zhou S."/>
            <person name="Fry W."/>
            <person name="Meyers B.C."/>
            <person name="van West P."/>
            <person name="Ristaino J."/>
            <person name="Govers F."/>
            <person name="Birch P.R."/>
            <person name="Whisson S.C."/>
            <person name="Judelson H.S."/>
            <person name="Nusbaum C."/>
        </authorList>
    </citation>
    <scope>NUCLEOTIDE SEQUENCE [LARGE SCALE GENOMIC DNA]</scope>
    <source>
        <strain evidence="2">T30-4</strain>
    </source>
</reference>
<sequence>MGYGPRTYDLQKTKARIPYSKDRYVLGAFSWARVMDSEAPALVFVGSCDSMAGANFEHEKKLFYKKLKLPAKSEKARVGANAKKEKKRKLNEKLAAVRAAKHQK</sequence>
<protein>
    <submittedName>
        <fullName evidence="1">Uncharacterized protein</fullName>
    </submittedName>
</protein>
<dbReference type="InParanoid" id="D0NMZ0"/>
<name>D0NMZ0_PHYIT</name>
<dbReference type="VEuPathDB" id="FungiDB:PITG_13858"/>
<dbReference type="RefSeq" id="XP_002899537.1">
    <property type="nucleotide sequence ID" value="XM_002899491.1"/>
</dbReference>
<dbReference type="HOGENOM" id="CLU_2255446_0_0_1"/>
<dbReference type="AlphaFoldDB" id="D0NMZ0"/>
<dbReference type="EMBL" id="DS028147">
    <property type="protein sequence ID" value="EEY61897.1"/>
    <property type="molecule type" value="Genomic_DNA"/>
</dbReference>
<gene>
    <name evidence="1" type="ORF">PITG_13858</name>
</gene>
<evidence type="ECO:0000313" key="2">
    <source>
        <dbReference type="Proteomes" id="UP000006643"/>
    </source>
</evidence>
<dbReference type="Proteomes" id="UP000006643">
    <property type="component" value="Unassembled WGS sequence"/>
</dbReference>
<organism evidence="1 2">
    <name type="scientific">Phytophthora infestans (strain T30-4)</name>
    <name type="common">Potato late blight agent</name>
    <dbReference type="NCBI Taxonomy" id="403677"/>
    <lineage>
        <taxon>Eukaryota</taxon>
        <taxon>Sar</taxon>
        <taxon>Stramenopiles</taxon>
        <taxon>Oomycota</taxon>
        <taxon>Peronosporomycetes</taxon>
        <taxon>Peronosporales</taxon>
        <taxon>Peronosporaceae</taxon>
        <taxon>Phytophthora</taxon>
    </lineage>
</organism>
<dbReference type="GeneID" id="9461486"/>
<keyword evidence="2" id="KW-1185">Reference proteome</keyword>
<accession>D0NMZ0</accession>
<evidence type="ECO:0000313" key="1">
    <source>
        <dbReference type="EMBL" id="EEY61897.1"/>
    </source>
</evidence>
<proteinExistence type="predicted"/>